<name>A0A1N7H7S9_9RHOB</name>
<sequence length="201" mass="22079">MKLMKSTTSPYARLAHAMLIEAGADFELDILNPWADPDQLVAANPARRVPTLIMDDGTVMTEAMLIADHAAKIAPEGSHLKSISPVQYEIAGRAWGVTEAAVHIIIGRKIISDDLAATEYDSHPVAQRRYASMTNGLTQLEPMADHLSDTHMGMAEISVANAIEYVDFRFPEADWRPAIPALDAWRARNAHRPSLRDTVPS</sequence>
<gene>
    <name evidence="2" type="ORF">SAMN05421666_2653</name>
</gene>
<dbReference type="Pfam" id="PF13409">
    <property type="entry name" value="GST_N_2"/>
    <property type="match status" value="1"/>
</dbReference>
<dbReference type="Gene3D" id="1.20.1050.10">
    <property type="match status" value="1"/>
</dbReference>
<evidence type="ECO:0000313" key="2">
    <source>
        <dbReference type="EMBL" id="SIS20934.1"/>
    </source>
</evidence>
<evidence type="ECO:0000313" key="3">
    <source>
        <dbReference type="Proteomes" id="UP000186019"/>
    </source>
</evidence>
<organism evidence="2 3">
    <name type="scientific">Roseovarius nanhaiticus</name>
    <dbReference type="NCBI Taxonomy" id="573024"/>
    <lineage>
        <taxon>Bacteria</taxon>
        <taxon>Pseudomonadati</taxon>
        <taxon>Pseudomonadota</taxon>
        <taxon>Alphaproteobacteria</taxon>
        <taxon>Rhodobacterales</taxon>
        <taxon>Roseobacteraceae</taxon>
        <taxon>Roseovarius</taxon>
    </lineage>
</organism>
<accession>A0A1N7H7S9</accession>
<dbReference type="InterPro" id="IPR004045">
    <property type="entry name" value="Glutathione_S-Trfase_N"/>
</dbReference>
<dbReference type="RefSeq" id="WP_076534704.1">
    <property type="nucleotide sequence ID" value="NZ_FOAC01000003.1"/>
</dbReference>
<reference evidence="2 3" key="1">
    <citation type="submission" date="2017-01" db="EMBL/GenBank/DDBJ databases">
        <authorList>
            <person name="Mah S.A."/>
            <person name="Swanson W.J."/>
            <person name="Moy G.W."/>
            <person name="Vacquier V.D."/>
        </authorList>
    </citation>
    <scope>NUCLEOTIDE SEQUENCE [LARGE SCALE GENOMIC DNA]</scope>
    <source>
        <strain evidence="2 3">DSM 29590</strain>
    </source>
</reference>
<protein>
    <submittedName>
        <fullName evidence="2">Glutathione S-transferase</fullName>
    </submittedName>
</protein>
<dbReference type="InterPro" id="IPR036282">
    <property type="entry name" value="Glutathione-S-Trfase_C_sf"/>
</dbReference>
<evidence type="ECO:0000259" key="1">
    <source>
        <dbReference type="PROSITE" id="PS50404"/>
    </source>
</evidence>
<dbReference type="PROSITE" id="PS50404">
    <property type="entry name" value="GST_NTER"/>
    <property type="match status" value="1"/>
</dbReference>
<dbReference type="SUPFAM" id="SSF47616">
    <property type="entry name" value="GST C-terminal domain-like"/>
    <property type="match status" value="1"/>
</dbReference>
<proteinExistence type="predicted"/>
<dbReference type="InterPro" id="IPR036249">
    <property type="entry name" value="Thioredoxin-like_sf"/>
</dbReference>
<dbReference type="SUPFAM" id="SSF52833">
    <property type="entry name" value="Thioredoxin-like"/>
    <property type="match status" value="1"/>
</dbReference>
<feature type="domain" description="GST N-terminal" evidence="1">
    <location>
        <begin position="1"/>
        <end position="78"/>
    </location>
</feature>
<dbReference type="Pfam" id="PF13410">
    <property type="entry name" value="GST_C_2"/>
    <property type="match status" value="1"/>
</dbReference>
<keyword evidence="3" id="KW-1185">Reference proteome</keyword>
<dbReference type="AlphaFoldDB" id="A0A1N7H7S9"/>
<dbReference type="STRING" id="573024.SAMN05216208_2666"/>
<dbReference type="EMBL" id="FTNV01000002">
    <property type="protein sequence ID" value="SIS20934.1"/>
    <property type="molecule type" value="Genomic_DNA"/>
</dbReference>
<keyword evidence="2" id="KW-0808">Transferase</keyword>
<dbReference type="Proteomes" id="UP000186019">
    <property type="component" value="Unassembled WGS sequence"/>
</dbReference>
<dbReference type="OrthoDB" id="7583243at2"/>
<dbReference type="Gene3D" id="3.40.30.10">
    <property type="entry name" value="Glutaredoxin"/>
    <property type="match status" value="1"/>
</dbReference>
<dbReference type="GO" id="GO:0016740">
    <property type="term" value="F:transferase activity"/>
    <property type="evidence" value="ECO:0007669"/>
    <property type="project" value="UniProtKB-KW"/>
</dbReference>